<dbReference type="Proteomes" id="UP001320148">
    <property type="component" value="Chromosome"/>
</dbReference>
<sequence>MADGHSRVKGGYDLTRGMRGKAHPLPAFKGAHLAAGGFFFELNSDPGEPTRPLALMAPP</sequence>
<accession>A0ABM7PHG9</accession>
<name>A0ABM7PHG9_9BACT</name>
<organism evidence="1 2">
    <name type="scientific">Desulfoluna limicola</name>
    <dbReference type="NCBI Taxonomy" id="2810562"/>
    <lineage>
        <taxon>Bacteria</taxon>
        <taxon>Pseudomonadati</taxon>
        <taxon>Thermodesulfobacteriota</taxon>
        <taxon>Desulfobacteria</taxon>
        <taxon>Desulfobacterales</taxon>
        <taxon>Desulfolunaceae</taxon>
        <taxon>Desulfoluna</taxon>
    </lineage>
</organism>
<evidence type="ECO:0000313" key="2">
    <source>
        <dbReference type="Proteomes" id="UP001320148"/>
    </source>
</evidence>
<proteinExistence type="predicted"/>
<evidence type="ECO:0000313" key="1">
    <source>
        <dbReference type="EMBL" id="BCS96638.1"/>
    </source>
</evidence>
<dbReference type="EMBL" id="AP024488">
    <property type="protein sequence ID" value="BCS96638.1"/>
    <property type="molecule type" value="Genomic_DNA"/>
</dbReference>
<reference evidence="1 2" key="1">
    <citation type="submission" date="2021-02" db="EMBL/GenBank/DDBJ databases">
        <title>Complete genome of Desulfoluna sp. strain ASN36.</title>
        <authorList>
            <person name="Takahashi A."/>
            <person name="Kojima H."/>
            <person name="Fukui M."/>
        </authorList>
    </citation>
    <scope>NUCLEOTIDE SEQUENCE [LARGE SCALE GENOMIC DNA]</scope>
    <source>
        <strain evidence="1 2">ASN36</strain>
    </source>
</reference>
<gene>
    <name evidence="1" type="ORF">DSLASN_22700</name>
</gene>
<keyword evidence="2" id="KW-1185">Reference proteome</keyword>
<protein>
    <submittedName>
        <fullName evidence="1">Uncharacterized protein</fullName>
    </submittedName>
</protein>